<dbReference type="Gene3D" id="3.40.50.720">
    <property type="entry name" value="NAD(P)-binding Rossmann-like Domain"/>
    <property type="match status" value="1"/>
</dbReference>
<dbReference type="InterPro" id="IPR013120">
    <property type="entry name" value="FAR_NAD-bd"/>
</dbReference>
<dbReference type="SMART" id="SM00823">
    <property type="entry name" value="PKS_PP"/>
    <property type="match status" value="1"/>
</dbReference>
<dbReference type="Gene3D" id="1.10.1200.10">
    <property type="entry name" value="ACP-like"/>
    <property type="match status" value="1"/>
</dbReference>
<dbReference type="GO" id="GO:0031177">
    <property type="term" value="F:phosphopantetheine binding"/>
    <property type="evidence" value="ECO:0007669"/>
    <property type="project" value="InterPro"/>
</dbReference>
<dbReference type="Pfam" id="PF23562">
    <property type="entry name" value="AMP-binding_C_3"/>
    <property type="match status" value="1"/>
</dbReference>
<dbReference type="Proteomes" id="UP000305067">
    <property type="component" value="Unassembled WGS sequence"/>
</dbReference>
<keyword evidence="2" id="KW-0597">Phosphoprotein</keyword>
<evidence type="ECO:0000313" key="5">
    <source>
        <dbReference type="Proteomes" id="UP000305067"/>
    </source>
</evidence>
<dbReference type="PANTHER" id="PTHR43439">
    <property type="entry name" value="PHENYLACETATE-COENZYME A LIGASE"/>
    <property type="match status" value="1"/>
</dbReference>
<dbReference type="InterPro" id="IPR020806">
    <property type="entry name" value="PKS_PP-bd"/>
</dbReference>
<dbReference type="STRING" id="1884261.A0A5C3QXF3"/>
<feature type="domain" description="Carrier" evidence="3">
    <location>
        <begin position="554"/>
        <end position="636"/>
    </location>
</feature>
<dbReference type="Pfam" id="PF07993">
    <property type="entry name" value="NAD_binding_4"/>
    <property type="match status" value="1"/>
</dbReference>
<proteinExistence type="predicted"/>
<dbReference type="EMBL" id="ML178816">
    <property type="protein sequence ID" value="TFL05460.1"/>
    <property type="molecule type" value="Genomic_DNA"/>
</dbReference>
<organism evidence="4 5">
    <name type="scientific">Pterulicium gracile</name>
    <dbReference type="NCBI Taxonomy" id="1884261"/>
    <lineage>
        <taxon>Eukaryota</taxon>
        <taxon>Fungi</taxon>
        <taxon>Dikarya</taxon>
        <taxon>Basidiomycota</taxon>
        <taxon>Agaricomycotina</taxon>
        <taxon>Agaricomycetes</taxon>
        <taxon>Agaricomycetidae</taxon>
        <taxon>Agaricales</taxon>
        <taxon>Pleurotineae</taxon>
        <taxon>Pterulaceae</taxon>
        <taxon>Pterulicium</taxon>
    </lineage>
</organism>
<dbReference type="Pfam" id="PF00501">
    <property type="entry name" value="AMP-binding"/>
    <property type="match status" value="1"/>
</dbReference>
<dbReference type="SUPFAM" id="SSF47336">
    <property type="entry name" value="ACP-like"/>
    <property type="match status" value="1"/>
</dbReference>
<keyword evidence="5" id="KW-1185">Reference proteome</keyword>
<dbReference type="PANTHER" id="PTHR43439:SF2">
    <property type="entry name" value="ENZYME, PUTATIVE (JCVI)-RELATED"/>
    <property type="match status" value="1"/>
</dbReference>
<dbReference type="AlphaFoldDB" id="A0A5C3QXF3"/>
<dbReference type="OrthoDB" id="429813at2759"/>
<dbReference type="PROSITE" id="PS50075">
    <property type="entry name" value="CARRIER"/>
    <property type="match status" value="1"/>
</dbReference>
<evidence type="ECO:0000313" key="4">
    <source>
        <dbReference type="EMBL" id="TFL05460.1"/>
    </source>
</evidence>
<keyword evidence="1" id="KW-0596">Phosphopantetheine</keyword>
<reference evidence="4 5" key="1">
    <citation type="journal article" date="2019" name="Nat. Ecol. Evol.">
        <title>Megaphylogeny resolves global patterns of mushroom evolution.</title>
        <authorList>
            <person name="Varga T."/>
            <person name="Krizsan K."/>
            <person name="Foldi C."/>
            <person name="Dima B."/>
            <person name="Sanchez-Garcia M."/>
            <person name="Sanchez-Ramirez S."/>
            <person name="Szollosi G.J."/>
            <person name="Szarkandi J.G."/>
            <person name="Papp V."/>
            <person name="Albert L."/>
            <person name="Andreopoulos W."/>
            <person name="Angelini C."/>
            <person name="Antonin V."/>
            <person name="Barry K.W."/>
            <person name="Bougher N.L."/>
            <person name="Buchanan P."/>
            <person name="Buyck B."/>
            <person name="Bense V."/>
            <person name="Catcheside P."/>
            <person name="Chovatia M."/>
            <person name="Cooper J."/>
            <person name="Damon W."/>
            <person name="Desjardin D."/>
            <person name="Finy P."/>
            <person name="Geml J."/>
            <person name="Haridas S."/>
            <person name="Hughes K."/>
            <person name="Justo A."/>
            <person name="Karasinski D."/>
            <person name="Kautmanova I."/>
            <person name="Kiss B."/>
            <person name="Kocsube S."/>
            <person name="Kotiranta H."/>
            <person name="LaButti K.M."/>
            <person name="Lechner B.E."/>
            <person name="Liimatainen K."/>
            <person name="Lipzen A."/>
            <person name="Lukacs Z."/>
            <person name="Mihaltcheva S."/>
            <person name="Morgado L.N."/>
            <person name="Niskanen T."/>
            <person name="Noordeloos M.E."/>
            <person name="Ohm R.A."/>
            <person name="Ortiz-Santana B."/>
            <person name="Ovrebo C."/>
            <person name="Racz N."/>
            <person name="Riley R."/>
            <person name="Savchenko A."/>
            <person name="Shiryaev A."/>
            <person name="Soop K."/>
            <person name="Spirin V."/>
            <person name="Szebenyi C."/>
            <person name="Tomsovsky M."/>
            <person name="Tulloss R.E."/>
            <person name="Uehling J."/>
            <person name="Grigoriev I.V."/>
            <person name="Vagvolgyi C."/>
            <person name="Papp T."/>
            <person name="Martin F.M."/>
            <person name="Miettinen O."/>
            <person name="Hibbett D.S."/>
            <person name="Nagy L.G."/>
        </authorList>
    </citation>
    <scope>NUCLEOTIDE SEQUENCE [LARGE SCALE GENOMIC DNA]</scope>
    <source>
        <strain evidence="4 5">CBS 309.79</strain>
    </source>
</reference>
<dbReference type="InterPro" id="IPR009081">
    <property type="entry name" value="PP-bd_ACP"/>
</dbReference>
<dbReference type="InterPro" id="IPR051414">
    <property type="entry name" value="Adenylate-forming_Reductase"/>
</dbReference>
<dbReference type="InterPro" id="IPR036291">
    <property type="entry name" value="NAD(P)-bd_dom_sf"/>
</dbReference>
<protein>
    <recommendedName>
        <fullName evidence="3">Carrier domain-containing protein</fullName>
    </recommendedName>
</protein>
<name>A0A5C3QXF3_9AGAR</name>
<accession>A0A5C3QXF3</accession>
<evidence type="ECO:0000256" key="1">
    <source>
        <dbReference type="ARBA" id="ARBA00022450"/>
    </source>
</evidence>
<dbReference type="InterPro" id="IPR042099">
    <property type="entry name" value="ANL_N_sf"/>
</dbReference>
<gene>
    <name evidence="4" type="ORF">BDV98DRAFT_541406</name>
</gene>
<dbReference type="Gene3D" id="3.40.50.12780">
    <property type="entry name" value="N-terminal domain of ligase-like"/>
    <property type="match status" value="1"/>
</dbReference>
<dbReference type="InterPro" id="IPR036736">
    <property type="entry name" value="ACP-like_sf"/>
</dbReference>
<dbReference type="SUPFAM" id="SSF56801">
    <property type="entry name" value="Acetyl-CoA synthetase-like"/>
    <property type="match status" value="1"/>
</dbReference>
<evidence type="ECO:0000259" key="3">
    <source>
        <dbReference type="PROSITE" id="PS50075"/>
    </source>
</evidence>
<dbReference type="InterPro" id="IPR000873">
    <property type="entry name" value="AMP-dep_synth/lig_dom"/>
</dbReference>
<evidence type="ECO:0000256" key="2">
    <source>
        <dbReference type="ARBA" id="ARBA00022553"/>
    </source>
</evidence>
<dbReference type="SUPFAM" id="SSF51735">
    <property type="entry name" value="NAD(P)-binding Rossmann-fold domains"/>
    <property type="match status" value="1"/>
</dbReference>
<dbReference type="Pfam" id="PF00550">
    <property type="entry name" value="PP-binding"/>
    <property type="match status" value="1"/>
</dbReference>
<sequence>MATSLEPNYFTCTLGQAAERKRKHNESSFATILDLVDANAKLIPDLPALGFANFLPQSDRVESSALSYLELFKASQQAANLLSTLVNVPDRGAPAIGLLCTSSLQFAVTWLALMRLGFSVVLLAPQLSPKAVEHLCTAVGALAVLVDERHRTSMEGHLSGLKLIDIPAYDGPDTPTNDSPASERTPDVAFYFHTSGTSAGLPKPIPQAHSMVSALPSFLEQVDQPATFSTTPLYHGGLADCLRTWSSGAMIWFFPEGTAPITANTFMEAIHFAQKNSPIPIRYLSCVPYILQMLSETSEGMELLRSMDLVGFGGAALAQTMGDSLVHQGVNLLSRYGSAECGFLMSSHRDYSRDKEWRYLRSSEDMEEDLLSFEPQDGGLFELVVLPKWPVRSKTNRDDGSFATSDLFEAHPTIPRAWRYHSRADAQIALANGKKFDPAPIEGAILAASSGILQDVLIFGGGQQYPGILLFPHSAAGQSEKDIREAVWPHVEKINRDSPSQSRLTKSMLVVVSAKEGEPPLEKSSKGTILRRQAEEKYAHFIDSAYEEGVADEEDTVVLDGELPEKVLECFTRVLGREVHTDKDIYNQGVDSLACVQIRRLIERTCVPEAQRPLPLNIVYDQGTVNALVQYLRRKRGPDETEEDAGAPEPDLQAMRDLAQEHCGFGDLKWNLKVKSGTVVVLTGATGFLGAHVLHLLRQNPDVECIICLLRASSPSAAHERVDKALHKRKLPGLGAFNPETKKGTKVVTLPADLSSPNLGLSPDDLSWVTQDVSILIHGAWIVNFTLRLSSFDEQIAGTKHLIRIAASAGAQFLFVSSTASVTRHPSPIPERLSTDPSDASPMGYSQSKWVAEQVCVAAQNQPTSSPGRSRVSILRVGQLCSNNDGVWNTAESYPLMLSTAGITGCLPELPNVVLDWLPVEVAAQAVVEIALTRTDFSSSSLSTTMPVYHILNPHRSPTWSQMLTWLREADQDRPGVEIVSAPEWLSRLHEALKVHQSHPSQALLGVWERMVSKEALEEGDTPTFSVAEAQHISDVMKQVSPLDKQRLVKTWRWVQAVHLS</sequence>